<evidence type="ECO:0000259" key="3">
    <source>
        <dbReference type="Pfam" id="PF07859"/>
    </source>
</evidence>
<gene>
    <name evidence="4" type="ORF">K504DRAFT_481103</name>
</gene>
<evidence type="ECO:0000313" key="4">
    <source>
        <dbReference type="EMBL" id="KAF2711137.1"/>
    </source>
</evidence>
<sequence length="365" mass="40036">MPPPNPPTTTIHQPLHPTLLPTLDSEYTTFHNLHMQHVPRDESQPWDGSARTTPSLPYGGSCLVDVGSTRDIRVGDFCVRVFTPEGEGEGDGDGDGDDDDGDDGWPVFVWFHGGGWAIVITVAYRLAPEHIFPAAIDDALAAMHWIHTQPLRPTTRLDLANVAIGGTSAGANIAIVLALRMLEDQTSFPWPLAALVLIVPVVDNTATIMTTTTTRSSTDDDDDSQREREEEASIWYPNRHAPWLTSTRMLWYRHMYMPDTTSWSSWAASPNLAPTSLLAKLPRTWIAVSECDLLAPEALQFAGLLEGLGVDVEKYVVQGGTHSILALNGVLEKGRLLVEKAVNIVRNAFWGIEASIDKTTRLGDQ</sequence>
<feature type="region of interest" description="Disordered" evidence="2">
    <location>
        <begin position="210"/>
        <end position="232"/>
    </location>
</feature>
<evidence type="ECO:0000313" key="5">
    <source>
        <dbReference type="Proteomes" id="UP000799428"/>
    </source>
</evidence>
<evidence type="ECO:0000256" key="2">
    <source>
        <dbReference type="SAM" id="MobiDB-lite"/>
    </source>
</evidence>
<proteinExistence type="predicted"/>
<dbReference type="Proteomes" id="UP000799428">
    <property type="component" value="Unassembled WGS sequence"/>
</dbReference>
<dbReference type="GO" id="GO:0016787">
    <property type="term" value="F:hydrolase activity"/>
    <property type="evidence" value="ECO:0007669"/>
    <property type="project" value="UniProtKB-KW"/>
</dbReference>
<dbReference type="SUPFAM" id="SSF53474">
    <property type="entry name" value="alpha/beta-Hydrolases"/>
    <property type="match status" value="1"/>
</dbReference>
<accession>A0A6G1KFK2</accession>
<dbReference type="Pfam" id="PF07859">
    <property type="entry name" value="Abhydrolase_3"/>
    <property type="match status" value="1"/>
</dbReference>
<protein>
    <submittedName>
        <fullName evidence="4">Alpha/beta-hydrolase</fullName>
    </submittedName>
</protein>
<dbReference type="EMBL" id="MU005768">
    <property type="protein sequence ID" value="KAF2711137.1"/>
    <property type="molecule type" value="Genomic_DNA"/>
</dbReference>
<dbReference type="OrthoDB" id="408631at2759"/>
<dbReference type="InterPro" id="IPR029058">
    <property type="entry name" value="AB_hydrolase_fold"/>
</dbReference>
<dbReference type="PANTHER" id="PTHR48081">
    <property type="entry name" value="AB HYDROLASE SUPERFAMILY PROTEIN C4A8.06C"/>
    <property type="match status" value="1"/>
</dbReference>
<keyword evidence="1 4" id="KW-0378">Hydrolase</keyword>
<evidence type="ECO:0000256" key="1">
    <source>
        <dbReference type="ARBA" id="ARBA00022801"/>
    </source>
</evidence>
<dbReference type="PANTHER" id="PTHR48081:SF8">
    <property type="entry name" value="ALPHA_BETA HYDROLASE FOLD-3 DOMAIN-CONTAINING PROTEIN-RELATED"/>
    <property type="match status" value="1"/>
</dbReference>
<keyword evidence="5" id="KW-1185">Reference proteome</keyword>
<name>A0A6G1KFK2_9PLEO</name>
<feature type="domain" description="Alpha/beta hydrolase fold-3" evidence="3">
    <location>
        <begin position="117"/>
        <end position="324"/>
    </location>
</feature>
<reference evidence="4" key="1">
    <citation type="journal article" date="2020" name="Stud. Mycol.">
        <title>101 Dothideomycetes genomes: a test case for predicting lifestyles and emergence of pathogens.</title>
        <authorList>
            <person name="Haridas S."/>
            <person name="Albert R."/>
            <person name="Binder M."/>
            <person name="Bloem J."/>
            <person name="Labutti K."/>
            <person name="Salamov A."/>
            <person name="Andreopoulos B."/>
            <person name="Baker S."/>
            <person name="Barry K."/>
            <person name="Bills G."/>
            <person name="Bluhm B."/>
            <person name="Cannon C."/>
            <person name="Castanera R."/>
            <person name="Culley D."/>
            <person name="Daum C."/>
            <person name="Ezra D."/>
            <person name="Gonzalez J."/>
            <person name="Henrissat B."/>
            <person name="Kuo A."/>
            <person name="Liang C."/>
            <person name="Lipzen A."/>
            <person name="Lutzoni F."/>
            <person name="Magnuson J."/>
            <person name="Mondo S."/>
            <person name="Nolan M."/>
            <person name="Ohm R."/>
            <person name="Pangilinan J."/>
            <person name="Park H.-J."/>
            <person name="Ramirez L."/>
            <person name="Alfaro M."/>
            <person name="Sun H."/>
            <person name="Tritt A."/>
            <person name="Yoshinaga Y."/>
            <person name="Zwiers L.-H."/>
            <person name="Turgeon B."/>
            <person name="Goodwin S."/>
            <person name="Spatafora J."/>
            <person name="Crous P."/>
            <person name="Grigoriev I."/>
        </authorList>
    </citation>
    <scope>NUCLEOTIDE SEQUENCE</scope>
    <source>
        <strain evidence="4">CBS 279.74</strain>
    </source>
</reference>
<dbReference type="InterPro" id="IPR050300">
    <property type="entry name" value="GDXG_lipolytic_enzyme"/>
</dbReference>
<dbReference type="AlphaFoldDB" id="A0A6G1KFK2"/>
<organism evidence="4 5">
    <name type="scientific">Pleomassaria siparia CBS 279.74</name>
    <dbReference type="NCBI Taxonomy" id="1314801"/>
    <lineage>
        <taxon>Eukaryota</taxon>
        <taxon>Fungi</taxon>
        <taxon>Dikarya</taxon>
        <taxon>Ascomycota</taxon>
        <taxon>Pezizomycotina</taxon>
        <taxon>Dothideomycetes</taxon>
        <taxon>Pleosporomycetidae</taxon>
        <taxon>Pleosporales</taxon>
        <taxon>Pleomassariaceae</taxon>
        <taxon>Pleomassaria</taxon>
    </lineage>
</organism>
<dbReference type="Gene3D" id="3.40.50.1820">
    <property type="entry name" value="alpha/beta hydrolase"/>
    <property type="match status" value="1"/>
</dbReference>
<dbReference type="InterPro" id="IPR013094">
    <property type="entry name" value="AB_hydrolase_3"/>
</dbReference>